<evidence type="ECO:0000256" key="4">
    <source>
        <dbReference type="RuleBase" id="RU003694"/>
    </source>
</evidence>
<evidence type="ECO:0000256" key="3">
    <source>
        <dbReference type="ARBA" id="ARBA00023315"/>
    </source>
</evidence>
<feature type="compositionally biased region" description="Low complexity" evidence="5">
    <location>
        <begin position="38"/>
        <end position="47"/>
    </location>
</feature>
<evidence type="ECO:0000313" key="7">
    <source>
        <dbReference type="EMBL" id="GLW66213.1"/>
    </source>
</evidence>
<dbReference type="GO" id="GO:0004315">
    <property type="term" value="F:3-oxoacyl-[acyl-carrier-protein] synthase activity"/>
    <property type="evidence" value="ECO:0007669"/>
    <property type="project" value="TreeGrafter"/>
</dbReference>
<dbReference type="InterPro" id="IPR014030">
    <property type="entry name" value="Ketoacyl_synth_N"/>
</dbReference>
<keyword evidence="3" id="KW-0012">Acyltransferase</keyword>
<evidence type="ECO:0000256" key="5">
    <source>
        <dbReference type="SAM" id="MobiDB-lite"/>
    </source>
</evidence>
<dbReference type="PANTHER" id="PTHR11712">
    <property type="entry name" value="POLYKETIDE SYNTHASE-RELATED"/>
    <property type="match status" value="1"/>
</dbReference>
<accession>A0A9W6UXK3</accession>
<dbReference type="AlphaFoldDB" id="A0A9W6UXK3"/>
<dbReference type="InterPro" id="IPR016039">
    <property type="entry name" value="Thiolase-like"/>
</dbReference>
<dbReference type="Pfam" id="PF02801">
    <property type="entry name" value="Ketoacyl-synt_C"/>
    <property type="match status" value="1"/>
</dbReference>
<gene>
    <name evidence="7" type="primary">fabF</name>
    <name evidence="7" type="ORF">Arub01_44570</name>
</gene>
<dbReference type="RefSeq" id="WP_106258957.1">
    <property type="nucleotide sequence ID" value="NZ_BSRZ01000013.1"/>
</dbReference>
<reference evidence="7" key="1">
    <citation type="submission" date="2023-02" db="EMBL/GenBank/DDBJ databases">
        <title>Actinomadura rubrobrunea NBRC 14622.</title>
        <authorList>
            <person name="Ichikawa N."/>
            <person name="Sato H."/>
            <person name="Tonouchi N."/>
        </authorList>
    </citation>
    <scope>NUCLEOTIDE SEQUENCE</scope>
    <source>
        <strain evidence="7">NBRC 14622</strain>
    </source>
</reference>
<dbReference type="SUPFAM" id="SSF53901">
    <property type="entry name" value="Thiolase-like"/>
    <property type="match status" value="2"/>
</dbReference>
<evidence type="ECO:0000259" key="6">
    <source>
        <dbReference type="PROSITE" id="PS52004"/>
    </source>
</evidence>
<feature type="region of interest" description="Disordered" evidence="5">
    <location>
        <begin position="1"/>
        <end position="47"/>
    </location>
</feature>
<dbReference type="PROSITE" id="PS52004">
    <property type="entry name" value="KS3_2"/>
    <property type="match status" value="1"/>
</dbReference>
<feature type="compositionally biased region" description="Low complexity" evidence="5">
    <location>
        <begin position="1"/>
        <end position="19"/>
    </location>
</feature>
<sequence length="458" mass="47108">MTAAGGRAAATAVRAPAGGRARRAAGPQRRRQARRQGRGPARADAGRTPVISGIGVVAPTGVGAAEHWAATLRGVCGLAPITAFDTAGLPVHVAGQVTGFDPERFVPDRLRVQTDRWTWMALAAAELALADARLDPAAEDDPFALAVLTSSASGGNEFGQREIQALYAEGPQAVTAYQSIAWFYAASTGQLSIRHGIKGPCGVIVSDGAGGIDAAAQARRLIRHGTEAVLLGGTEAPLSPYAITCHGTREVSGGRDPRTAYRPFGRSASGAVLGEGGAILVVEERERALRRGAPTLYAELAGTASTHDAHRAAGPPPDHRQLARAMRLAIERAGIAPEDVDVVFADGAGDPVRDAQEAAAINEVFAHAVGSVPVTVPKTMTGRLGSGAAALDLAWAALALHHDTIPPSVNLEAEGGYGLDLVTEPREHAALRHALVVARGSGGFNAAAVLRAVRDDVG</sequence>
<keyword evidence="2 4" id="KW-0808">Transferase</keyword>
<dbReference type="SMART" id="SM00825">
    <property type="entry name" value="PKS_KS"/>
    <property type="match status" value="1"/>
</dbReference>
<name>A0A9W6UXK3_9ACTN</name>
<evidence type="ECO:0000256" key="2">
    <source>
        <dbReference type="ARBA" id="ARBA00022679"/>
    </source>
</evidence>
<evidence type="ECO:0000256" key="1">
    <source>
        <dbReference type="ARBA" id="ARBA00008467"/>
    </source>
</evidence>
<dbReference type="InterPro" id="IPR020841">
    <property type="entry name" value="PKS_Beta-ketoAc_synthase_dom"/>
</dbReference>
<dbReference type="Proteomes" id="UP001165124">
    <property type="component" value="Unassembled WGS sequence"/>
</dbReference>
<comment type="similarity">
    <text evidence="1 4">Belongs to the thiolase-like superfamily. Beta-ketoacyl-ACP synthases family.</text>
</comment>
<protein>
    <submittedName>
        <fullName evidence="7">Actinorhodin polyketide beta-ketoacyl synthase</fullName>
    </submittedName>
</protein>
<dbReference type="Pfam" id="PF00109">
    <property type="entry name" value="ketoacyl-synt"/>
    <property type="match status" value="1"/>
</dbReference>
<keyword evidence="8" id="KW-1185">Reference proteome</keyword>
<feature type="domain" description="Ketosynthase family 3 (KS3)" evidence="6">
    <location>
        <begin position="46"/>
        <end position="452"/>
    </location>
</feature>
<feature type="compositionally biased region" description="Basic residues" evidence="5">
    <location>
        <begin position="20"/>
        <end position="37"/>
    </location>
</feature>
<organism evidence="7 8">
    <name type="scientific">Actinomadura rubrobrunea</name>
    <dbReference type="NCBI Taxonomy" id="115335"/>
    <lineage>
        <taxon>Bacteria</taxon>
        <taxon>Bacillati</taxon>
        <taxon>Actinomycetota</taxon>
        <taxon>Actinomycetes</taxon>
        <taxon>Streptosporangiales</taxon>
        <taxon>Thermomonosporaceae</taxon>
        <taxon>Actinomadura</taxon>
    </lineage>
</organism>
<comment type="caution">
    <text evidence="7">The sequence shown here is derived from an EMBL/GenBank/DDBJ whole genome shotgun (WGS) entry which is preliminary data.</text>
</comment>
<dbReference type="Gene3D" id="3.40.47.10">
    <property type="match status" value="2"/>
</dbReference>
<dbReference type="PANTHER" id="PTHR11712:SF322">
    <property type="entry name" value="POLYKETIDE BETA-KETOACYL SYNTHASE 2-RELATED"/>
    <property type="match status" value="1"/>
</dbReference>
<dbReference type="InterPro" id="IPR000794">
    <property type="entry name" value="Beta-ketoacyl_synthase"/>
</dbReference>
<proteinExistence type="inferred from homology"/>
<dbReference type="GO" id="GO:0006633">
    <property type="term" value="P:fatty acid biosynthetic process"/>
    <property type="evidence" value="ECO:0007669"/>
    <property type="project" value="TreeGrafter"/>
</dbReference>
<dbReference type="EMBL" id="BSRZ01000013">
    <property type="protein sequence ID" value="GLW66213.1"/>
    <property type="molecule type" value="Genomic_DNA"/>
</dbReference>
<evidence type="ECO:0000313" key="8">
    <source>
        <dbReference type="Proteomes" id="UP001165124"/>
    </source>
</evidence>
<dbReference type="InterPro" id="IPR014031">
    <property type="entry name" value="Ketoacyl_synth_C"/>
</dbReference>